<dbReference type="Proteomes" id="UP000308267">
    <property type="component" value="Unassembled WGS sequence"/>
</dbReference>
<dbReference type="OrthoDB" id="6021306at2759"/>
<sequence length="280" mass="31422">METPPSHLITGVTLVDSLTSVPPDYTVISQTVNGSGTADLARLKKSCYLCYRREKLGACPTTTPALVDLVLLHDGIPIPAGYTLVVMSGAQPSSRRRSRKAKFYVKYSPLNSAKDLVTDIVISSRGHNVAGGFVFIGEIHSLWIFIRRVSHSPTSTPDHQLLDRRSADHRPTTDPLRLTQQPRVPSSLPEPKPRPVIYSAEYVLSGVPFELNKKYFMDGFEDFDGFLEQICCKTPEEVEKEVSRRFSPADSSDPTVRLIRTTLRSPQFYVVFRKNKKYHL</sequence>
<dbReference type="PANTHER" id="PTHR31612">
    <property type="entry name" value="MULTIVESICULAR BODY SUBUNIT 12A"/>
    <property type="match status" value="1"/>
</dbReference>
<comment type="caution">
    <text evidence="3">The sequence shown here is derived from an EMBL/GenBank/DDBJ whole genome shotgun (WGS) entry which is preliminary data.</text>
</comment>
<protein>
    <recommendedName>
        <fullName evidence="2">MABP domain-containing protein</fullName>
    </recommendedName>
</protein>
<feature type="domain" description="MABP" evidence="2">
    <location>
        <begin position="6"/>
        <end position="150"/>
    </location>
</feature>
<dbReference type="GO" id="GO:0042058">
    <property type="term" value="P:regulation of epidermal growth factor receptor signaling pathway"/>
    <property type="evidence" value="ECO:0007669"/>
    <property type="project" value="TreeGrafter"/>
</dbReference>
<accession>A0A4V3SCH2</accession>
<feature type="region of interest" description="Disordered" evidence="1">
    <location>
        <begin position="152"/>
        <end position="192"/>
    </location>
</feature>
<dbReference type="GO" id="GO:0005829">
    <property type="term" value="C:cytosol"/>
    <property type="evidence" value="ECO:0007669"/>
    <property type="project" value="TreeGrafter"/>
</dbReference>
<dbReference type="EMBL" id="SJOL01009574">
    <property type="protein sequence ID" value="TGZ56854.1"/>
    <property type="molecule type" value="Genomic_DNA"/>
</dbReference>
<dbReference type="GO" id="GO:0019075">
    <property type="term" value="P:virus maturation"/>
    <property type="evidence" value="ECO:0007669"/>
    <property type="project" value="TreeGrafter"/>
</dbReference>
<feature type="compositionally biased region" description="Basic and acidic residues" evidence="1">
    <location>
        <begin position="160"/>
        <end position="172"/>
    </location>
</feature>
<gene>
    <name evidence="3" type="ORF">CRM22_010094</name>
</gene>
<evidence type="ECO:0000313" key="4">
    <source>
        <dbReference type="Proteomes" id="UP000308267"/>
    </source>
</evidence>
<dbReference type="InterPro" id="IPR040335">
    <property type="entry name" value="MVB12A"/>
</dbReference>
<evidence type="ECO:0000256" key="1">
    <source>
        <dbReference type="SAM" id="MobiDB-lite"/>
    </source>
</evidence>
<dbReference type="EMBL" id="SJOL01009574">
    <property type="protein sequence ID" value="TGZ56856.1"/>
    <property type="molecule type" value="Genomic_DNA"/>
</dbReference>
<dbReference type="InterPro" id="IPR023341">
    <property type="entry name" value="MABP"/>
</dbReference>
<dbReference type="PANTHER" id="PTHR31612:SF2">
    <property type="entry name" value="MULTIVESICULAR BODY SUBUNIT 12A"/>
    <property type="match status" value="1"/>
</dbReference>
<dbReference type="Pfam" id="PF10240">
    <property type="entry name" value="DUF2464"/>
    <property type="match status" value="1"/>
</dbReference>
<dbReference type="GO" id="GO:0032510">
    <property type="term" value="P:endosome to lysosome transport via multivesicular body sorting pathway"/>
    <property type="evidence" value="ECO:0007669"/>
    <property type="project" value="TreeGrafter"/>
</dbReference>
<dbReference type="STRING" id="147828.A0A4V3SCH2"/>
<dbReference type="PROSITE" id="PS51498">
    <property type="entry name" value="MABP"/>
    <property type="match status" value="1"/>
</dbReference>
<dbReference type="GO" id="GO:0032801">
    <property type="term" value="P:receptor catabolic process"/>
    <property type="evidence" value="ECO:0007669"/>
    <property type="project" value="TreeGrafter"/>
</dbReference>
<dbReference type="AlphaFoldDB" id="A0A4V3SCH2"/>
<dbReference type="GO" id="GO:0000813">
    <property type="term" value="C:ESCRT I complex"/>
    <property type="evidence" value="ECO:0007669"/>
    <property type="project" value="InterPro"/>
</dbReference>
<evidence type="ECO:0000259" key="2">
    <source>
        <dbReference type="PROSITE" id="PS51498"/>
    </source>
</evidence>
<dbReference type="InterPro" id="IPR018798">
    <property type="entry name" value="MVB12A/B"/>
</dbReference>
<organism evidence="3 4">
    <name type="scientific">Opisthorchis felineus</name>
    <dbReference type="NCBI Taxonomy" id="147828"/>
    <lineage>
        <taxon>Eukaryota</taxon>
        <taxon>Metazoa</taxon>
        <taxon>Spiralia</taxon>
        <taxon>Lophotrochozoa</taxon>
        <taxon>Platyhelminthes</taxon>
        <taxon>Trematoda</taxon>
        <taxon>Digenea</taxon>
        <taxon>Opisthorchiida</taxon>
        <taxon>Opisthorchiata</taxon>
        <taxon>Opisthorchiidae</taxon>
        <taxon>Opisthorchis</taxon>
    </lineage>
</organism>
<keyword evidence="4" id="KW-1185">Reference proteome</keyword>
<name>A0A4V3SCH2_OPIFE</name>
<evidence type="ECO:0000313" key="3">
    <source>
        <dbReference type="EMBL" id="TGZ56854.1"/>
    </source>
</evidence>
<dbReference type="GO" id="GO:0046755">
    <property type="term" value="P:viral budding"/>
    <property type="evidence" value="ECO:0007669"/>
    <property type="project" value="TreeGrafter"/>
</dbReference>
<proteinExistence type="predicted"/>
<dbReference type="Gene3D" id="2.100.10.50">
    <property type="match status" value="1"/>
</dbReference>
<reference evidence="3 4" key="1">
    <citation type="journal article" date="2019" name="BMC Genomics">
        <title>New insights from Opisthorchis felineus genome: update on genomics of the epidemiologically important liver flukes.</title>
        <authorList>
            <person name="Ershov N.I."/>
            <person name="Mordvinov V.A."/>
            <person name="Prokhortchouk E.B."/>
            <person name="Pakharukova M.Y."/>
            <person name="Gunbin K.V."/>
            <person name="Ustyantsev K."/>
            <person name="Genaev M.A."/>
            <person name="Blinov A.G."/>
            <person name="Mazur A."/>
            <person name="Boulygina E."/>
            <person name="Tsygankova S."/>
            <person name="Khrameeva E."/>
            <person name="Chekanov N."/>
            <person name="Fan G."/>
            <person name="Xiao A."/>
            <person name="Zhang H."/>
            <person name="Xu X."/>
            <person name="Yang H."/>
            <person name="Solovyev V."/>
            <person name="Lee S.M."/>
            <person name="Liu X."/>
            <person name="Afonnikov D.A."/>
            <person name="Skryabin K.G."/>
        </authorList>
    </citation>
    <scope>NUCLEOTIDE SEQUENCE [LARGE SCALE GENOMIC DNA]</scope>
    <source>
        <strain evidence="3">AK-0245</strain>
        <tissue evidence="3">Whole organism</tissue>
    </source>
</reference>